<accession>A0AB39W572</accession>
<feature type="domain" description="DUF2383" evidence="1">
    <location>
        <begin position="6"/>
        <end position="113"/>
    </location>
</feature>
<dbReference type="AlphaFoldDB" id="A0AB39W572"/>
<evidence type="ECO:0000259" key="1">
    <source>
        <dbReference type="Pfam" id="PF09537"/>
    </source>
</evidence>
<dbReference type="NCBIfam" id="TIGR02284">
    <property type="entry name" value="PA2169 family four-helix-bundle protein"/>
    <property type="match status" value="1"/>
</dbReference>
<dbReference type="RefSeq" id="WP_367753626.1">
    <property type="nucleotide sequence ID" value="NZ_CP165625.1"/>
</dbReference>
<gene>
    <name evidence="2" type="ORF">AB3G34_07995</name>
</gene>
<dbReference type="Gene3D" id="1.20.1260.10">
    <property type="match status" value="1"/>
</dbReference>
<organism evidence="2">
    <name type="scientific">Flavobacterium sp. WC2409</name>
    <dbReference type="NCBI Taxonomy" id="3234139"/>
    <lineage>
        <taxon>Bacteria</taxon>
        <taxon>Pseudomonadati</taxon>
        <taxon>Bacteroidota</taxon>
        <taxon>Flavobacteriia</taxon>
        <taxon>Flavobacteriales</taxon>
        <taxon>Flavobacteriaceae</taxon>
        <taxon>Flavobacterium</taxon>
    </lineage>
</organism>
<dbReference type="InterPro" id="IPR012347">
    <property type="entry name" value="Ferritin-like"/>
</dbReference>
<protein>
    <submittedName>
        <fullName evidence="2">PA2169 family four-helix-bundle protein</fullName>
    </submittedName>
</protein>
<evidence type="ECO:0000313" key="2">
    <source>
        <dbReference type="EMBL" id="XDU97045.1"/>
    </source>
</evidence>
<dbReference type="EMBL" id="CP165625">
    <property type="protein sequence ID" value="XDU97045.1"/>
    <property type="molecule type" value="Genomic_DNA"/>
</dbReference>
<name>A0AB39W572_9FLAO</name>
<dbReference type="InterPro" id="IPR019052">
    <property type="entry name" value="DUF2383"/>
</dbReference>
<proteinExistence type="predicted"/>
<dbReference type="Pfam" id="PF09537">
    <property type="entry name" value="DUF2383"/>
    <property type="match status" value="1"/>
</dbReference>
<reference evidence="2" key="1">
    <citation type="submission" date="2024-07" db="EMBL/GenBank/DDBJ databases">
        <authorList>
            <person name="Biller S.J."/>
        </authorList>
    </citation>
    <scope>NUCLEOTIDE SEQUENCE</scope>
    <source>
        <strain evidence="2">WC2409</strain>
    </source>
</reference>
<sequence>MDNEKAISVLNSFIVINNARIKRYKWASTDSKESFLKKTFMSFQKTSLACKKELRKEIIKLGGTPIEEKSKNTLLHHFWLKFTKFVFNTDLNNIIYSCERNESIIIQSYYEAIYSNLGNLNYKQKAMLNNQYFLINDDHDKMKSLNIHSHRL</sequence>
<dbReference type="InterPro" id="IPR011971">
    <property type="entry name" value="CHP02284"/>
</dbReference>